<evidence type="ECO:0000259" key="1">
    <source>
        <dbReference type="Pfam" id="PF04965"/>
    </source>
</evidence>
<dbReference type="Gene3D" id="3.10.450.40">
    <property type="match status" value="1"/>
</dbReference>
<organism evidence="2">
    <name type="scientific">hydrothermal vent metagenome</name>
    <dbReference type="NCBI Taxonomy" id="652676"/>
    <lineage>
        <taxon>unclassified sequences</taxon>
        <taxon>metagenomes</taxon>
        <taxon>ecological metagenomes</taxon>
    </lineage>
</organism>
<accession>A0A3B0VNW2</accession>
<proteinExistence type="predicted"/>
<sequence length="131" mass="14753">MRNDNFLGVGWDLTLKVDNTNKIQMAQYEESIRQSIWIILGTSPGERLMRPTFGSNLQDLVFRVNNAGLEGSAVTAVRTALTSWEPRIALLDVAAFSDKGTPNVLHININYQVRATNSRHNLVYPFYLENA</sequence>
<gene>
    <name evidence="2" type="ORF">MNBD_CHLOROFLEXI01-382</name>
</gene>
<dbReference type="AlphaFoldDB" id="A0A3B0VNW2"/>
<dbReference type="EMBL" id="UOEU01000811">
    <property type="protein sequence ID" value="VAW40772.1"/>
    <property type="molecule type" value="Genomic_DNA"/>
</dbReference>
<dbReference type="SUPFAM" id="SSF160719">
    <property type="entry name" value="gpW/gp25-like"/>
    <property type="match status" value="1"/>
</dbReference>
<name>A0A3B0VNW2_9ZZZZ</name>
<feature type="domain" description="IraD/Gp25-like" evidence="1">
    <location>
        <begin position="27"/>
        <end position="117"/>
    </location>
</feature>
<dbReference type="Pfam" id="PF04965">
    <property type="entry name" value="GPW_gp25"/>
    <property type="match status" value="1"/>
</dbReference>
<reference evidence="2" key="1">
    <citation type="submission" date="2018-06" db="EMBL/GenBank/DDBJ databases">
        <authorList>
            <person name="Zhirakovskaya E."/>
        </authorList>
    </citation>
    <scope>NUCLEOTIDE SEQUENCE</scope>
</reference>
<dbReference type="InterPro" id="IPR007048">
    <property type="entry name" value="IraD/Gp25-like"/>
</dbReference>
<protein>
    <recommendedName>
        <fullName evidence="1">IraD/Gp25-like domain-containing protein</fullName>
    </recommendedName>
</protein>
<evidence type="ECO:0000313" key="2">
    <source>
        <dbReference type="EMBL" id="VAW40772.1"/>
    </source>
</evidence>